<name>A0A7I8LDY4_SPIIN</name>
<feature type="region of interest" description="Disordered" evidence="1">
    <location>
        <begin position="21"/>
        <end position="40"/>
    </location>
</feature>
<evidence type="ECO:0000256" key="1">
    <source>
        <dbReference type="SAM" id="MobiDB-lite"/>
    </source>
</evidence>
<reference evidence="2" key="1">
    <citation type="submission" date="2020-02" db="EMBL/GenBank/DDBJ databases">
        <authorList>
            <person name="Scholz U."/>
            <person name="Mascher M."/>
            <person name="Fiebig A."/>
        </authorList>
    </citation>
    <scope>NUCLEOTIDE SEQUENCE</scope>
</reference>
<dbReference type="EMBL" id="LR746277">
    <property type="protein sequence ID" value="CAA7407846.1"/>
    <property type="molecule type" value="Genomic_DNA"/>
</dbReference>
<gene>
    <name evidence="2" type="ORF">SI8410_14018524</name>
</gene>
<dbReference type="Proteomes" id="UP000663760">
    <property type="component" value="Chromosome 14"/>
</dbReference>
<sequence length="40" mass="4619">MLTLQHSRLINLYFLMGEQLPPTPPKHTRSHSEDSITCLI</sequence>
<evidence type="ECO:0000313" key="3">
    <source>
        <dbReference type="Proteomes" id="UP000663760"/>
    </source>
</evidence>
<keyword evidence="3" id="KW-1185">Reference proteome</keyword>
<evidence type="ECO:0000313" key="2">
    <source>
        <dbReference type="EMBL" id="CAA7407846.1"/>
    </source>
</evidence>
<accession>A0A7I8LDY4</accession>
<dbReference type="AlphaFoldDB" id="A0A7I8LDY4"/>
<organism evidence="2 3">
    <name type="scientific">Spirodela intermedia</name>
    <name type="common">Intermediate duckweed</name>
    <dbReference type="NCBI Taxonomy" id="51605"/>
    <lineage>
        <taxon>Eukaryota</taxon>
        <taxon>Viridiplantae</taxon>
        <taxon>Streptophyta</taxon>
        <taxon>Embryophyta</taxon>
        <taxon>Tracheophyta</taxon>
        <taxon>Spermatophyta</taxon>
        <taxon>Magnoliopsida</taxon>
        <taxon>Liliopsida</taxon>
        <taxon>Araceae</taxon>
        <taxon>Lemnoideae</taxon>
        <taxon>Spirodela</taxon>
    </lineage>
</organism>
<protein>
    <submittedName>
        <fullName evidence="2">Uncharacterized protein</fullName>
    </submittedName>
</protein>
<proteinExistence type="predicted"/>